<dbReference type="Gene3D" id="3.40.50.300">
    <property type="entry name" value="P-loop containing nucleotide triphosphate hydrolases"/>
    <property type="match status" value="1"/>
</dbReference>
<dbReference type="SMART" id="SM00382">
    <property type="entry name" value="AAA"/>
    <property type="match status" value="1"/>
</dbReference>
<dbReference type="PROSITE" id="PS00211">
    <property type="entry name" value="ABC_TRANSPORTER_1"/>
    <property type="match status" value="1"/>
</dbReference>
<dbReference type="AlphaFoldDB" id="A0A6J7FNP4"/>
<dbReference type="EMBL" id="CAFBMH010000011">
    <property type="protein sequence ID" value="CAB4895035.1"/>
    <property type="molecule type" value="Genomic_DNA"/>
</dbReference>
<evidence type="ECO:0000313" key="7">
    <source>
        <dbReference type="EMBL" id="CAB4895035.1"/>
    </source>
</evidence>
<name>A0A6J7FNP4_9ZZZZ</name>
<evidence type="ECO:0000313" key="8">
    <source>
        <dbReference type="EMBL" id="CAB5012513.1"/>
    </source>
</evidence>
<dbReference type="Pfam" id="PF00005">
    <property type="entry name" value="ABC_tran"/>
    <property type="match status" value="1"/>
</dbReference>
<dbReference type="EMBL" id="CAFABA010000074">
    <property type="protein sequence ID" value="CAB4833312.1"/>
    <property type="molecule type" value="Genomic_DNA"/>
</dbReference>
<dbReference type="GO" id="GO:0016887">
    <property type="term" value="F:ATP hydrolysis activity"/>
    <property type="evidence" value="ECO:0007669"/>
    <property type="project" value="InterPro"/>
</dbReference>
<evidence type="ECO:0000256" key="4">
    <source>
        <dbReference type="ARBA" id="ARBA00022840"/>
    </source>
</evidence>
<gene>
    <name evidence="6" type="ORF">UFOPK3139_01792</name>
    <name evidence="7" type="ORF">UFOPK3543_00529</name>
    <name evidence="8" type="ORF">UFOPK3967_02317</name>
</gene>
<comment type="similarity">
    <text evidence="1">Belongs to the ABC transporter superfamily.</text>
</comment>
<accession>A0A6J7FNP4</accession>
<sequence>MTNALHVHDLCVTYDREVVLRDVHALLQPGDSVALIGPNGAGKSTFIKAILGLVPASSGFVEVLGTTPAKARPLVAYVPQIDHLDARFPISVQQVALMGRYRRIGWLRRPGRVDRAATLDALEQVGLADRANDSFGVLSGGQRQRVLIARAIAQDAKLLLLDEPFNGVDSVTQDVLIEVLGRLRAAGTAVVMATHDISVAHLACGHACLLNRHQVAFGRLDDALTADTLKATYGHHAVMLAEGTALLSTH</sequence>
<dbReference type="InterPro" id="IPR003439">
    <property type="entry name" value="ABC_transporter-like_ATP-bd"/>
</dbReference>
<dbReference type="InterPro" id="IPR003593">
    <property type="entry name" value="AAA+_ATPase"/>
</dbReference>
<evidence type="ECO:0000313" key="6">
    <source>
        <dbReference type="EMBL" id="CAB4833312.1"/>
    </source>
</evidence>
<keyword evidence="3" id="KW-0547">Nucleotide-binding</keyword>
<evidence type="ECO:0000256" key="2">
    <source>
        <dbReference type="ARBA" id="ARBA00022448"/>
    </source>
</evidence>
<dbReference type="GO" id="GO:0005524">
    <property type="term" value="F:ATP binding"/>
    <property type="evidence" value="ECO:0007669"/>
    <property type="project" value="UniProtKB-KW"/>
</dbReference>
<reference evidence="7" key="1">
    <citation type="submission" date="2020-05" db="EMBL/GenBank/DDBJ databases">
        <authorList>
            <person name="Chiriac C."/>
            <person name="Salcher M."/>
            <person name="Ghai R."/>
            <person name="Kavagutti S V."/>
        </authorList>
    </citation>
    <scope>NUCLEOTIDE SEQUENCE</scope>
</reference>
<dbReference type="InterPro" id="IPR017871">
    <property type="entry name" value="ABC_transporter-like_CS"/>
</dbReference>
<dbReference type="InterPro" id="IPR050153">
    <property type="entry name" value="Metal_Ion_Import_ABC"/>
</dbReference>
<dbReference type="InterPro" id="IPR027417">
    <property type="entry name" value="P-loop_NTPase"/>
</dbReference>
<evidence type="ECO:0000259" key="5">
    <source>
        <dbReference type="PROSITE" id="PS50893"/>
    </source>
</evidence>
<organism evidence="7">
    <name type="scientific">freshwater metagenome</name>
    <dbReference type="NCBI Taxonomy" id="449393"/>
    <lineage>
        <taxon>unclassified sequences</taxon>
        <taxon>metagenomes</taxon>
        <taxon>ecological metagenomes</taxon>
    </lineage>
</organism>
<keyword evidence="2" id="KW-0813">Transport</keyword>
<dbReference type="PANTHER" id="PTHR42734">
    <property type="entry name" value="METAL TRANSPORT SYSTEM ATP-BINDING PROTEIN TM_0124-RELATED"/>
    <property type="match status" value="1"/>
</dbReference>
<dbReference type="SUPFAM" id="SSF52540">
    <property type="entry name" value="P-loop containing nucleoside triphosphate hydrolases"/>
    <property type="match status" value="1"/>
</dbReference>
<protein>
    <submittedName>
        <fullName evidence="7">Unannotated protein</fullName>
    </submittedName>
</protein>
<dbReference type="EMBL" id="CAFBOS010000170">
    <property type="protein sequence ID" value="CAB5012513.1"/>
    <property type="molecule type" value="Genomic_DNA"/>
</dbReference>
<dbReference type="CDD" id="cd03235">
    <property type="entry name" value="ABC_Metallic_Cations"/>
    <property type="match status" value="1"/>
</dbReference>
<keyword evidence="4" id="KW-0067">ATP-binding</keyword>
<evidence type="ECO:0000256" key="3">
    <source>
        <dbReference type="ARBA" id="ARBA00022741"/>
    </source>
</evidence>
<feature type="domain" description="ABC transporter" evidence="5">
    <location>
        <begin position="5"/>
        <end position="237"/>
    </location>
</feature>
<dbReference type="PANTHER" id="PTHR42734:SF5">
    <property type="entry name" value="IRON TRANSPORT SYSTEM ATP-BINDING PROTEIN HI_0361-RELATED"/>
    <property type="match status" value="1"/>
</dbReference>
<proteinExistence type="inferred from homology"/>
<dbReference type="PROSITE" id="PS50893">
    <property type="entry name" value="ABC_TRANSPORTER_2"/>
    <property type="match status" value="1"/>
</dbReference>
<evidence type="ECO:0000256" key="1">
    <source>
        <dbReference type="ARBA" id="ARBA00005417"/>
    </source>
</evidence>